<reference evidence="8" key="2">
    <citation type="journal article" date="2023" name="IMA Fungus">
        <title>Comparative genomic study of the Penicillium genus elucidates a diverse pangenome and 15 lateral gene transfer events.</title>
        <authorList>
            <person name="Petersen C."/>
            <person name="Sorensen T."/>
            <person name="Nielsen M.R."/>
            <person name="Sondergaard T.E."/>
            <person name="Sorensen J.L."/>
            <person name="Fitzpatrick D.A."/>
            <person name="Frisvad J.C."/>
            <person name="Nielsen K.L."/>
        </authorList>
    </citation>
    <scope>NUCLEOTIDE SEQUENCE</scope>
    <source>
        <strain evidence="8">IBT 29677</strain>
    </source>
</reference>
<keyword evidence="5" id="KW-0539">Nucleus</keyword>
<evidence type="ECO:0000256" key="4">
    <source>
        <dbReference type="ARBA" id="ARBA00023163"/>
    </source>
</evidence>
<dbReference type="InterPro" id="IPR001138">
    <property type="entry name" value="Zn2Cys6_DnaBD"/>
</dbReference>
<organism evidence="8 9">
    <name type="scientific">Penicillium cosmopolitanum</name>
    <dbReference type="NCBI Taxonomy" id="1131564"/>
    <lineage>
        <taxon>Eukaryota</taxon>
        <taxon>Fungi</taxon>
        <taxon>Dikarya</taxon>
        <taxon>Ascomycota</taxon>
        <taxon>Pezizomycotina</taxon>
        <taxon>Eurotiomycetes</taxon>
        <taxon>Eurotiomycetidae</taxon>
        <taxon>Eurotiales</taxon>
        <taxon>Aspergillaceae</taxon>
        <taxon>Penicillium</taxon>
    </lineage>
</organism>
<comment type="caution">
    <text evidence="8">The sequence shown here is derived from an EMBL/GenBank/DDBJ whole genome shotgun (WGS) entry which is preliminary data.</text>
</comment>
<evidence type="ECO:0000256" key="2">
    <source>
        <dbReference type="ARBA" id="ARBA00023015"/>
    </source>
</evidence>
<dbReference type="GO" id="GO:0005634">
    <property type="term" value="C:nucleus"/>
    <property type="evidence" value="ECO:0007669"/>
    <property type="project" value="UniProtKB-SubCell"/>
</dbReference>
<dbReference type="Proteomes" id="UP001147747">
    <property type="component" value="Unassembled WGS sequence"/>
</dbReference>
<dbReference type="PANTHER" id="PTHR37534:SF3">
    <property type="entry name" value="ZN(II)2CYS6 TRANSCRIPTION FACTOR (EUROFUNG)"/>
    <property type="match status" value="1"/>
</dbReference>
<gene>
    <name evidence="8" type="ORF">N7509_003504</name>
</gene>
<dbReference type="InterPro" id="IPR036864">
    <property type="entry name" value="Zn2-C6_fun-type_DNA-bd_sf"/>
</dbReference>
<feature type="compositionally biased region" description="Polar residues" evidence="6">
    <location>
        <begin position="106"/>
        <end position="121"/>
    </location>
</feature>
<keyword evidence="3" id="KW-0238">DNA-binding</keyword>
<keyword evidence="2" id="KW-0805">Transcription regulation</keyword>
<reference evidence="8" key="1">
    <citation type="submission" date="2022-12" db="EMBL/GenBank/DDBJ databases">
        <authorList>
            <person name="Petersen C."/>
        </authorList>
    </citation>
    <scope>NUCLEOTIDE SEQUENCE</scope>
    <source>
        <strain evidence="8">IBT 29677</strain>
    </source>
</reference>
<keyword evidence="4" id="KW-0804">Transcription</keyword>
<evidence type="ECO:0000256" key="3">
    <source>
        <dbReference type="ARBA" id="ARBA00023125"/>
    </source>
</evidence>
<dbReference type="RefSeq" id="XP_056490875.1">
    <property type="nucleotide sequence ID" value="XM_056628141.1"/>
</dbReference>
<feature type="region of interest" description="Disordered" evidence="6">
    <location>
        <begin position="99"/>
        <end position="122"/>
    </location>
</feature>
<dbReference type="GO" id="GO:0000976">
    <property type="term" value="F:transcription cis-regulatory region binding"/>
    <property type="evidence" value="ECO:0007669"/>
    <property type="project" value="TreeGrafter"/>
</dbReference>
<comment type="subcellular location">
    <subcellularLocation>
        <location evidence="1">Nucleus</location>
    </subcellularLocation>
</comment>
<protein>
    <recommendedName>
        <fullName evidence="7">Zn(2)-C6 fungal-type domain-containing protein</fullName>
    </recommendedName>
</protein>
<keyword evidence="9" id="KW-1185">Reference proteome</keyword>
<dbReference type="PROSITE" id="PS00463">
    <property type="entry name" value="ZN2_CY6_FUNGAL_1"/>
    <property type="match status" value="1"/>
</dbReference>
<dbReference type="EMBL" id="JAPZBU010000005">
    <property type="protein sequence ID" value="KAJ5403633.1"/>
    <property type="molecule type" value="Genomic_DNA"/>
</dbReference>
<evidence type="ECO:0000256" key="6">
    <source>
        <dbReference type="SAM" id="MobiDB-lite"/>
    </source>
</evidence>
<dbReference type="GO" id="GO:0008270">
    <property type="term" value="F:zinc ion binding"/>
    <property type="evidence" value="ECO:0007669"/>
    <property type="project" value="InterPro"/>
</dbReference>
<dbReference type="SUPFAM" id="SSF57701">
    <property type="entry name" value="Zn2/Cys6 DNA-binding domain"/>
    <property type="match status" value="1"/>
</dbReference>
<dbReference type="CDD" id="cd00067">
    <property type="entry name" value="GAL4"/>
    <property type="match status" value="1"/>
</dbReference>
<dbReference type="GeneID" id="81367121"/>
<evidence type="ECO:0000259" key="7">
    <source>
        <dbReference type="PROSITE" id="PS50048"/>
    </source>
</evidence>
<dbReference type="InterPro" id="IPR021858">
    <property type="entry name" value="Fun_TF"/>
</dbReference>
<proteinExistence type="predicted"/>
<accession>A0A9X0BBI6</accession>
<evidence type="ECO:0000256" key="5">
    <source>
        <dbReference type="ARBA" id="ARBA00023242"/>
    </source>
</evidence>
<dbReference type="AlphaFoldDB" id="A0A9X0BBI6"/>
<dbReference type="Pfam" id="PF00172">
    <property type="entry name" value="Zn_clus"/>
    <property type="match status" value="1"/>
</dbReference>
<dbReference type="Pfam" id="PF11951">
    <property type="entry name" value="Fungal_trans_2"/>
    <property type="match status" value="1"/>
</dbReference>
<dbReference type="OrthoDB" id="5319341at2759"/>
<dbReference type="GO" id="GO:0000981">
    <property type="term" value="F:DNA-binding transcription factor activity, RNA polymerase II-specific"/>
    <property type="evidence" value="ECO:0007669"/>
    <property type="project" value="InterPro"/>
</dbReference>
<dbReference type="PROSITE" id="PS50048">
    <property type="entry name" value="ZN2_CY6_FUNGAL_2"/>
    <property type="match status" value="1"/>
</dbReference>
<dbReference type="Gene3D" id="4.10.240.10">
    <property type="entry name" value="Zn(2)-C6 fungal-type DNA-binding domain"/>
    <property type="match status" value="1"/>
</dbReference>
<dbReference type="SMART" id="SM00066">
    <property type="entry name" value="GAL4"/>
    <property type="match status" value="1"/>
</dbReference>
<dbReference type="PANTHER" id="PTHR37534">
    <property type="entry name" value="TRANSCRIPTIONAL ACTIVATOR PROTEIN UGA3"/>
    <property type="match status" value="1"/>
</dbReference>
<name>A0A9X0BBI6_9EURO</name>
<evidence type="ECO:0000313" key="8">
    <source>
        <dbReference type="EMBL" id="KAJ5403633.1"/>
    </source>
</evidence>
<evidence type="ECO:0000313" key="9">
    <source>
        <dbReference type="Proteomes" id="UP001147747"/>
    </source>
</evidence>
<dbReference type="GO" id="GO:0045944">
    <property type="term" value="P:positive regulation of transcription by RNA polymerase II"/>
    <property type="evidence" value="ECO:0007669"/>
    <property type="project" value="TreeGrafter"/>
</dbReference>
<sequence>MSLPFDRNNVDYADFDDTETMHSRSPYRRSRIRKSRGRGLRTRNGCVQCRKRHVKCDEVKPICGACARKDNTCEFASSSHSTNDSVSGRAFVKATPELSAERISSPAENSEHASSTTQADQVTFEPPEAIIPAGPSSAVDTNPSPPVEFNRSTGDQITSIESPFAIPDNYLSPSNASFAAVRWFGLLANDAARDSSTVWTIQNSWANQSLSLGHSGSDDQAQLSSLQRATQVLDGPSIYGSHDLTHVGASGESPLEEEQIWQSREPIDLLPAEATLFGHFVDRVSPWIDLFDPMARFSTLVAHLAIHNAGLMNAILALAYRHLALNPRLNDHNAPNKEDSALQYYYQTLHYVQKAMQYSGYKRSLELLATTLIISAYEMLDNSTKDWERHLEGVFLIQRSQVIHGESGGLHSAVWWAWLCQDTWAAFREKRKTLTFWVPQKPLSVLSPYELAARSIYNAAKVISYAAEAATEADIRRRSEEATRLRRMLSDWQEHLTIEFSPLPLRSRQQSSRFRPIWIHPPVFAVALQFFSVSNILLLAHEPSLGGMEQYLERQRVIKRCVENVCGIAATLKDDPSSLMSSQAVYIAGKFTQDKYAREAILELLESSRERSGWPIRSLGEELQHFWEEHEPTKTAAVSNLDMSLIL</sequence>
<dbReference type="CDD" id="cd12148">
    <property type="entry name" value="fungal_TF_MHR"/>
    <property type="match status" value="1"/>
</dbReference>
<evidence type="ECO:0000256" key="1">
    <source>
        <dbReference type="ARBA" id="ARBA00004123"/>
    </source>
</evidence>
<feature type="domain" description="Zn(2)-C6 fungal-type" evidence="7">
    <location>
        <begin position="45"/>
        <end position="75"/>
    </location>
</feature>